<dbReference type="InterPro" id="IPR039422">
    <property type="entry name" value="MarR/SlyA-like"/>
</dbReference>
<dbReference type="EMBL" id="JBHLZP010000003">
    <property type="protein sequence ID" value="MFB9830770.1"/>
    <property type="molecule type" value="Genomic_DNA"/>
</dbReference>
<dbReference type="SMART" id="SM00347">
    <property type="entry name" value="HTH_MARR"/>
    <property type="match status" value="1"/>
</dbReference>
<dbReference type="InterPro" id="IPR000835">
    <property type="entry name" value="HTH_MarR-typ"/>
</dbReference>
<keyword evidence="3" id="KW-1185">Reference proteome</keyword>
<feature type="domain" description="HTH marR-type" evidence="1">
    <location>
        <begin position="1"/>
        <end position="140"/>
    </location>
</feature>
<dbReference type="PANTHER" id="PTHR33164:SF57">
    <property type="entry name" value="MARR-FAMILY TRANSCRIPTIONAL REGULATOR"/>
    <property type="match status" value="1"/>
</dbReference>
<comment type="caution">
    <text evidence="2">The sequence shown here is derived from an EMBL/GenBank/DDBJ whole genome shotgun (WGS) entry which is preliminary data.</text>
</comment>
<dbReference type="PROSITE" id="PS50995">
    <property type="entry name" value="HTH_MARR_2"/>
    <property type="match status" value="1"/>
</dbReference>
<evidence type="ECO:0000259" key="1">
    <source>
        <dbReference type="PROSITE" id="PS50995"/>
    </source>
</evidence>
<sequence>MEKAEDYYDVWLGMLGRISRPRFFALILDRAGVDLDLDLVRYLVHIDMRGPIGVLDLAELAEQNHPKASRSLARLEQRGLIRRAEAPHDRRIKTATVTPEGHRVVEAINQGRRRVLDEVFADWSAHDRTELARLTRRFADGMFALVEAQDGEHL</sequence>
<organism evidence="2 3">
    <name type="scientific">Actinoallomurus acaciae</name>
    <dbReference type="NCBI Taxonomy" id="502577"/>
    <lineage>
        <taxon>Bacteria</taxon>
        <taxon>Bacillati</taxon>
        <taxon>Actinomycetota</taxon>
        <taxon>Actinomycetes</taxon>
        <taxon>Streptosporangiales</taxon>
        <taxon>Thermomonosporaceae</taxon>
        <taxon>Actinoallomurus</taxon>
    </lineage>
</organism>
<reference evidence="2 3" key="1">
    <citation type="submission" date="2024-09" db="EMBL/GenBank/DDBJ databases">
        <authorList>
            <person name="Sun Q."/>
            <person name="Mori K."/>
        </authorList>
    </citation>
    <scope>NUCLEOTIDE SEQUENCE [LARGE SCALE GENOMIC DNA]</scope>
    <source>
        <strain evidence="2 3">TBRC 0563</strain>
    </source>
</reference>
<dbReference type="Pfam" id="PF12802">
    <property type="entry name" value="MarR_2"/>
    <property type="match status" value="1"/>
</dbReference>
<dbReference type="Gene3D" id="1.10.10.10">
    <property type="entry name" value="Winged helix-like DNA-binding domain superfamily/Winged helix DNA-binding domain"/>
    <property type="match status" value="1"/>
</dbReference>
<dbReference type="InterPro" id="IPR036388">
    <property type="entry name" value="WH-like_DNA-bd_sf"/>
</dbReference>
<dbReference type="Proteomes" id="UP001589627">
    <property type="component" value="Unassembled WGS sequence"/>
</dbReference>
<dbReference type="SUPFAM" id="SSF46785">
    <property type="entry name" value="Winged helix' DNA-binding domain"/>
    <property type="match status" value="1"/>
</dbReference>
<evidence type="ECO:0000313" key="2">
    <source>
        <dbReference type="EMBL" id="MFB9830770.1"/>
    </source>
</evidence>
<dbReference type="InterPro" id="IPR036390">
    <property type="entry name" value="WH_DNA-bd_sf"/>
</dbReference>
<proteinExistence type="predicted"/>
<name>A0ABV5Y6X6_9ACTN</name>
<dbReference type="PANTHER" id="PTHR33164">
    <property type="entry name" value="TRANSCRIPTIONAL REGULATOR, MARR FAMILY"/>
    <property type="match status" value="1"/>
</dbReference>
<gene>
    <name evidence="2" type="ORF">ACFFNX_01005</name>
</gene>
<protein>
    <submittedName>
        <fullName evidence="2">MarR family winged helix-turn-helix transcriptional regulator</fullName>
    </submittedName>
</protein>
<accession>A0ABV5Y6X6</accession>
<evidence type="ECO:0000313" key="3">
    <source>
        <dbReference type="Proteomes" id="UP001589627"/>
    </source>
</evidence>
<dbReference type="RefSeq" id="WP_378193528.1">
    <property type="nucleotide sequence ID" value="NZ_JBHLZP010000003.1"/>
</dbReference>
<dbReference type="PRINTS" id="PR00598">
    <property type="entry name" value="HTHMARR"/>
</dbReference>